<dbReference type="AlphaFoldDB" id="A0A4U2YIZ1"/>
<dbReference type="InterPro" id="IPR001623">
    <property type="entry name" value="DnaJ_domain"/>
</dbReference>
<dbReference type="CDD" id="cd10719">
    <property type="entry name" value="DnaJ_zf"/>
    <property type="match status" value="1"/>
</dbReference>
<dbReference type="PANTHER" id="PTHR43096:SF48">
    <property type="entry name" value="CHAPERONE PROTEIN DNAJ"/>
    <property type="match status" value="1"/>
</dbReference>
<evidence type="ECO:0000256" key="10">
    <source>
        <dbReference type="ARBA" id="ARBA00067609"/>
    </source>
</evidence>
<feature type="binding site" evidence="11">
    <location>
        <position position="201"/>
    </location>
    <ligand>
        <name>Zn(2+)</name>
        <dbReference type="ChEBI" id="CHEBI:29105"/>
        <label>1</label>
    </ligand>
</feature>
<dbReference type="InterPro" id="IPR012724">
    <property type="entry name" value="DnaJ"/>
</dbReference>
<gene>
    <name evidence="11 15" type="primary">dnaJ</name>
    <name evidence="15" type="ORF">FC770_14050</name>
</gene>
<dbReference type="InterPro" id="IPR002939">
    <property type="entry name" value="DnaJ_C"/>
</dbReference>
<feature type="zinc finger region" description="CR-type" evidence="12">
    <location>
        <begin position="131"/>
        <end position="213"/>
    </location>
</feature>
<comment type="caution">
    <text evidence="15">The sequence shown here is derived from an EMBL/GenBank/DDBJ whole genome shotgun (WGS) entry which is preliminary data.</text>
</comment>
<dbReference type="SMART" id="SM00271">
    <property type="entry name" value="DnaJ"/>
    <property type="match status" value="1"/>
</dbReference>
<dbReference type="PROSITE" id="PS50076">
    <property type="entry name" value="DNAJ_2"/>
    <property type="match status" value="1"/>
</dbReference>
<dbReference type="InterPro" id="IPR036869">
    <property type="entry name" value="J_dom_sf"/>
</dbReference>
<name>A0A4U2YIZ1_9ACTN</name>
<dbReference type="GO" id="GO:0042026">
    <property type="term" value="P:protein refolding"/>
    <property type="evidence" value="ECO:0007669"/>
    <property type="project" value="TreeGrafter"/>
</dbReference>
<dbReference type="Gene3D" id="2.10.230.10">
    <property type="entry name" value="Heat shock protein DnaJ, cysteine-rich domain"/>
    <property type="match status" value="1"/>
</dbReference>
<dbReference type="InterPro" id="IPR008971">
    <property type="entry name" value="HSP40/DnaJ_pept-bd"/>
</dbReference>
<feature type="repeat" description="CXXCXGXG motif" evidence="11">
    <location>
        <begin position="201"/>
        <end position="208"/>
    </location>
</feature>
<comment type="cofactor">
    <cofactor evidence="11">
        <name>Zn(2+)</name>
        <dbReference type="ChEBI" id="CHEBI:29105"/>
    </cofactor>
    <text evidence="11">Binds 2 Zn(2+) ions per monomer.</text>
</comment>
<dbReference type="Pfam" id="PF00684">
    <property type="entry name" value="DnaJ_CXXCXGXG"/>
    <property type="match status" value="1"/>
</dbReference>
<dbReference type="NCBIfam" id="NF010871">
    <property type="entry name" value="PRK14278.1"/>
    <property type="match status" value="1"/>
</dbReference>
<feature type="binding site" evidence="11">
    <location>
        <position position="161"/>
    </location>
    <ligand>
        <name>Zn(2+)</name>
        <dbReference type="ChEBI" id="CHEBI:29105"/>
        <label>2</label>
    </ligand>
</feature>
<accession>A0A4U2YIZ1</accession>
<dbReference type="Gene3D" id="1.10.287.110">
    <property type="entry name" value="DnaJ domain"/>
    <property type="match status" value="1"/>
</dbReference>
<dbReference type="SUPFAM" id="SSF46565">
    <property type="entry name" value="Chaperone J-domain"/>
    <property type="match status" value="1"/>
</dbReference>
<dbReference type="InterPro" id="IPR018253">
    <property type="entry name" value="DnaJ_domain_CS"/>
</dbReference>
<evidence type="ECO:0000256" key="5">
    <source>
        <dbReference type="ARBA" id="ARBA00022771"/>
    </source>
</evidence>
<dbReference type="GO" id="GO:0009408">
    <property type="term" value="P:response to heat"/>
    <property type="evidence" value="ECO:0007669"/>
    <property type="project" value="InterPro"/>
</dbReference>
<keyword evidence="1 11" id="KW-0963">Cytoplasm</keyword>
<dbReference type="SUPFAM" id="SSF57938">
    <property type="entry name" value="DnaJ/Hsp40 cysteine-rich domain"/>
    <property type="match status" value="1"/>
</dbReference>
<dbReference type="CDD" id="cd10747">
    <property type="entry name" value="DnaJ_C"/>
    <property type="match status" value="1"/>
</dbReference>
<dbReference type="PANTHER" id="PTHR43096">
    <property type="entry name" value="DNAJ HOMOLOG 1, MITOCHONDRIAL-RELATED"/>
    <property type="match status" value="1"/>
</dbReference>
<dbReference type="SUPFAM" id="SSF49493">
    <property type="entry name" value="HSP40/DnaJ peptide-binding domain"/>
    <property type="match status" value="2"/>
</dbReference>
<dbReference type="GO" id="GO:0006260">
    <property type="term" value="P:DNA replication"/>
    <property type="evidence" value="ECO:0007669"/>
    <property type="project" value="UniProtKB-KW"/>
</dbReference>
<evidence type="ECO:0000256" key="6">
    <source>
        <dbReference type="ARBA" id="ARBA00022833"/>
    </source>
</evidence>
<feature type="domain" description="J" evidence="13">
    <location>
        <begin position="4"/>
        <end position="68"/>
    </location>
</feature>
<dbReference type="GO" id="GO:0005737">
    <property type="term" value="C:cytoplasm"/>
    <property type="evidence" value="ECO:0007669"/>
    <property type="project" value="UniProtKB-SubCell"/>
</dbReference>
<dbReference type="PROSITE" id="PS51188">
    <property type="entry name" value="ZF_CR"/>
    <property type="match status" value="1"/>
</dbReference>
<sequence length="393" mass="41833">MSQDLYELLGVSRDADADQIKKAYRKLARQLHPDVNPDPEAQEQFKQVTTAYEVLSDPQKRAHYDRGGDPFSQAGGFGQGAGFSFTDIMDAFFGGAAPGGGGGGRGPRPRMRRGQDALIALEVELAEAAFGVTKEIKVDTAVTCSLCHGAGTAEGTEPVTCGTCHGAGEVAQVQRSFLGEIRTLRPCAACRGYGSIIPDPCRECSGEGRVRSRRTLNVKIPAGVDDGTRVQLTEQGEVGPGGGPAGDLYVEIRVAQHPTFVRHGNDLHCTVSVPMTAAALGTTLTLPLLEADVVVPEDEAKDERETTYELEVRAGTQSGTEQVIRGKGVPGLRGGRGDLIATVVVETPSKLDARQEELLRELAVLRGEEAPEGTMRSSHKSVFGRLRDAFGNH</sequence>
<feature type="binding site" evidence="11">
    <location>
        <position position="204"/>
    </location>
    <ligand>
        <name>Zn(2+)</name>
        <dbReference type="ChEBI" id="CHEBI:29105"/>
        <label>1</label>
    </ligand>
</feature>
<keyword evidence="7 11" id="KW-0346">Stress response</keyword>
<keyword evidence="3 11" id="KW-0479">Metal-binding</keyword>
<dbReference type="Gene3D" id="2.60.260.20">
    <property type="entry name" value="Urease metallochaperone UreE, N-terminal domain"/>
    <property type="match status" value="2"/>
</dbReference>
<evidence type="ECO:0000259" key="13">
    <source>
        <dbReference type="PROSITE" id="PS50076"/>
    </source>
</evidence>
<evidence type="ECO:0000313" key="16">
    <source>
        <dbReference type="Proteomes" id="UP000307808"/>
    </source>
</evidence>
<evidence type="ECO:0000256" key="11">
    <source>
        <dbReference type="HAMAP-Rule" id="MF_01152"/>
    </source>
</evidence>
<feature type="domain" description="CR-type" evidence="14">
    <location>
        <begin position="131"/>
        <end position="213"/>
    </location>
</feature>
<comment type="subunit">
    <text evidence="11">Homodimer.</text>
</comment>
<feature type="binding site" evidence="11">
    <location>
        <position position="147"/>
    </location>
    <ligand>
        <name>Zn(2+)</name>
        <dbReference type="ChEBI" id="CHEBI:29105"/>
        <label>1</label>
    </ligand>
</feature>
<evidence type="ECO:0000256" key="8">
    <source>
        <dbReference type="ARBA" id="ARBA00023186"/>
    </source>
</evidence>
<comment type="similarity">
    <text evidence="9 11">Belongs to the DnaJ family.</text>
</comment>
<dbReference type="OrthoDB" id="9779889at2"/>
<feature type="repeat" description="CXXCXGXG motif" evidence="11">
    <location>
        <begin position="144"/>
        <end position="151"/>
    </location>
</feature>
<dbReference type="GO" id="GO:0031072">
    <property type="term" value="F:heat shock protein binding"/>
    <property type="evidence" value="ECO:0007669"/>
    <property type="project" value="InterPro"/>
</dbReference>
<proteinExistence type="inferred from homology"/>
<dbReference type="GO" id="GO:0005524">
    <property type="term" value="F:ATP binding"/>
    <property type="evidence" value="ECO:0007669"/>
    <property type="project" value="InterPro"/>
</dbReference>
<feature type="binding site" evidence="11">
    <location>
        <position position="144"/>
    </location>
    <ligand>
        <name>Zn(2+)</name>
        <dbReference type="ChEBI" id="CHEBI:29105"/>
        <label>1</label>
    </ligand>
</feature>
<organism evidence="15 16">
    <name type="scientific">Nocardioides jishulii</name>
    <dbReference type="NCBI Taxonomy" id="2575440"/>
    <lineage>
        <taxon>Bacteria</taxon>
        <taxon>Bacillati</taxon>
        <taxon>Actinomycetota</taxon>
        <taxon>Actinomycetes</taxon>
        <taxon>Propionibacteriales</taxon>
        <taxon>Nocardioidaceae</taxon>
        <taxon>Nocardioides</taxon>
    </lineage>
</organism>
<dbReference type="HAMAP" id="MF_01152">
    <property type="entry name" value="DnaJ"/>
    <property type="match status" value="1"/>
</dbReference>
<protein>
    <recommendedName>
        <fullName evidence="10 11">Chaperone protein DnaJ</fullName>
    </recommendedName>
</protein>
<dbReference type="CDD" id="cd06257">
    <property type="entry name" value="DnaJ"/>
    <property type="match status" value="1"/>
</dbReference>
<reference evidence="15 16" key="1">
    <citation type="submission" date="2019-04" db="EMBL/GenBank/DDBJ databases">
        <authorList>
            <person name="Dong K."/>
        </authorList>
    </citation>
    <scope>NUCLEOTIDE SEQUENCE [LARGE SCALE GENOMIC DNA]</scope>
    <source>
        <strain evidence="16">dk3543</strain>
    </source>
</reference>
<dbReference type="InterPro" id="IPR001305">
    <property type="entry name" value="HSP_DnaJ_Cys-rich_dom"/>
</dbReference>
<dbReference type="PRINTS" id="PR00625">
    <property type="entry name" value="JDOMAIN"/>
</dbReference>
<keyword evidence="5 11" id="KW-0863">Zinc-finger</keyword>
<keyword evidence="16" id="KW-1185">Reference proteome</keyword>
<evidence type="ECO:0000256" key="12">
    <source>
        <dbReference type="PROSITE-ProRule" id="PRU00546"/>
    </source>
</evidence>
<evidence type="ECO:0000256" key="9">
    <source>
        <dbReference type="ARBA" id="ARBA00061004"/>
    </source>
</evidence>
<dbReference type="RefSeq" id="WP_137066951.1">
    <property type="nucleotide sequence ID" value="NZ_CP040748.1"/>
</dbReference>
<dbReference type="InterPro" id="IPR036410">
    <property type="entry name" value="HSP_DnaJ_Cys-rich_dom_sf"/>
</dbReference>
<comment type="domain">
    <text evidence="11">The J domain is necessary and sufficient to stimulate DnaK ATPase activity. Zinc center 1 plays an important role in the autonomous, DnaK-independent chaperone activity of DnaJ. Zinc center 2 is essential for interaction with DnaK and for DnaJ activity.</text>
</comment>
<dbReference type="FunFam" id="2.10.230.10:FF:000002">
    <property type="entry name" value="Molecular chaperone DnaJ"/>
    <property type="match status" value="1"/>
</dbReference>
<evidence type="ECO:0000256" key="2">
    <source>
        <dbReference type="ARBA" id="ARBA00022705"/>
    </source>
</evidence>
<evidence type="ECO:0000256" key="7">
    <source>
        <dbReference type="ARBA" id="ARBA00023016"/>
    </source>
</evidence>
<feature type="binding site" evidence="11">
    <location>
        <position position="164"/>
    </location>
    <ligand>
        <name>Zn(2+)</name>
        <dbReference type="ChEBI" id="CHEBI:29105"/>
        <label>2</label>
    </ligand>
</feature>
<evidence type="ECO:0000256" key="4">
    <source>
        <dbReference type="ARBA" id="ARBA00022737"/>
    </source>
</evidence>
<evidence type="ECO:0000313" key="15">
    <source>
        <dbReference type="EMBL" id="TKI60644.1"/>
    </source>
</evidence>
<evidence type="ECO:0000256" key="1">
    <source>
        <dbReference type="ARBA" id="ARBA00022490"/>
    </source>
</evidence>
<keyword evidence="8 11" id="KW-0143">Chaperone</keyword>
<comment type="subcellular location">
    <subcellularLocation>
        <location evidence="11">Cytoplasm</location>
    </subcellularLocation>
</comment>
<comment type="function">
    <text evidence="11">Participates actively in the response to hyperosmotic and heat shock by preventing the aggregation of stress-denatured proteins and by disaggregating proteins, also in an autonomous, DnaK-independent fashion. Unfolded proteins bind initially to DnaJ; upon interaction with the DnaJ-bound protein, DnaK hydrolyzes its bound ATP, resulting in the formation of a stable complex. GrpE releases ADP from DnaK; ATP binding to DnaK triggers the release of the substrate protein, thus completing the reaction cycle. Several rounds of ATP-dependent interactions between DnaJ, DnaK and GrpE are required for fully efficient folding. Also involved, together with DnaK and GrpE, in the DNA replication of plasmids through activation of initiation proteins.</text>
</comment>
<dbReference type="Pfam" id="PF00226">
    <property type="entry name" value="DnaJ"/>
    <property type="match status" value="1"/>
</dbReference>
<keyword evidence="6 11" id="KW-0862">Zinc</keyword>
<keyword evidence="2 11" id="KW-0235">DNA replication</keyword>
<dbReference type="GO" id="GO:0008270">
    <property type="term" value="F:zinc ion binding"/>
    <property type="evidence" value="ECO:0007669"/>
    <property type="project" value="UniProtKB-UniRule"/>
</dbReference>
<dbReference type="PROSITE" id="PS00636">
    <property type="entry name" value="DNAJ_1"/>
    <property type="match status" value="1"/>
</dbReference>
<dbReference type="Proteomes" id="UP000307808">
    <property type="component" value="Unassembled WGS sequence"/>
</dbReference>
<feature type="repeat" description="CXXCXGXG motif" evidence="11">
    <location>
        <begin position="161"/>
        <end position="168"/>
    </location>
</feature>
<keyword evidence="4 11" id="KW-0677">Repeat</keyword>
<dbReference type="Pfam" id="PF01556">
    <property type="entry name" value="DnaJ_C"/>
    <property type="match status" value="1"/>
</dbReference>
<dbReference type="NCBIfam" id="NF008035">
    <property type="entry name" value="PRK10767.1"/>
    <property type="match status" value="1"/>
</dbReference>
<feature type="binding site" evidence="11">
    <location>
        <position position="190"/>
    </location>
    <ligand>
        <name>Zn(2+)</name>
        <dbReference type="ChEBI" id="CHEBI:29105"/>
        <label>2</label>
    </ligand>
</feature>
<dbReference type="GO" id="GO:0051082">
    <property type="term" value="F:unfolded protein binding"/>
    <property type="evidence" value="ECO:0007669"/>
    <property type="project" value="UniProtKB-UniRule"/>
</dbReference>
<feature type="binding site" evidence="11">
    <location>
        <position position="187"/>
    </location>
    <ligand>
        <name>Zn(2+)</name>
        <dbReference type="ChEBI" id="CHEBI:29105"/>
        <label>2</label>
    </ligand>
</feature>
<evidence type="ECO:0000259" key="14">
    <source>
        <dbReference type="PROSITE" id="PS51188"/>
    </source>
</evidence>
<feature type="repeat" description="CXXCXGXG motif" evidence="11">
    <location>
        <begin position="187"/>
        <end position="194"/>
    </location>
</feature>
<evidence type="ECO:0000256" key="3">
    <source>
        <dbReference type="ARBA" id="ARBA00022723"/>
    </source>
</evidence>
<dbReference type="EMBL" id="SZPY01000004">
    <property type="protein sequence ID" value="TKI60644.1"/>
    <property type="molecule type" value="Genomic_DNA"/>
</dbReference>